<feature type="domain" description="Copper amine oxidase catalytic" evidence="10">
    <location>
        <begin position="240"/>
        <end position="648"/>
    </location>
</feature>
<keyword evidence="3 6" id="KW-0801">TPQ</keyword>
<comment type="similarity">
    <text evidence="1 8">Belongs to the copper/topaquinone oxidase family.</text>
</comment>
<reference evidence="14" key="2">
    <citation type="submission" date="2016-04" db="EMBL/GenBank/DDBJ databases">
        <title>First Complete Genome Sequence of a Subdivision 6 Acidobacterium.</title>
        <authorList>
            <person name="Huang S."/>
            <person name="Vieira S."/>
            <person name="Bunk B."/>
            <person name="Riedel T."/>
            <person name="Sproeer C."/>
            <person name="Overmann J."/>
        </authorList>
    </citation>
    <scope>NUCLEOTIDE SEQUENCE [LARGE SCALE GENOMIC DNA]</scope>
    <source>
        <strain evidence="14">DSM 100886 HEG_-6_39</strain>
    </source>
</reference>
<dbReference type="InterPro" id="IPR049948">
    <property type="entry name" value="Cu_Am_ox_TPQ-bd"/>
</dbReference>
<protein>
    <recommendedName>
        <fullName evidence="8">Amine oxidase</fullName>
        <ecNumber evidence="8">1.4.3.-</ecNumber>
    </recommendedName>
</protein>
<evidence type="ECO:0000256" key="2">
    <source>
        <dbReference type="ARBA" id="ARBA00022723"/>
    </source>
</evidence>
<dbReference type="InterPro" id="IPR015800">
    <property type="entry name" value="Cu_amine_oxidase_N2"/>
</dbReference>
<comment type="PTM">
    <text evidence="7 8">Topaquinone (TPQ) is generated by copper-dependent autoxidation of a specific tyrosyl residue.</text>
</comment>
<gene>
    <name evidence="13" type="primary">maoA</name>
    <name evidence="13" type="ORF">LuPra_06110</name>
</gene>
<feature type="chain" id="PRO_5007512127" description="Amine oxidase" evidence="9">
    <location>
        <begin position="25"/>
        <end position="654"/>
    </location>
</feature>
<dbReference type="AlphaFoldDB" id="A0A143PX84"/>
<dbReference type="EMBL" id="CP015136">
    <property type="protein sequence ID" value="AMY12828.1"/>
    <property type="molecule type" value="Genomic_DNA"/>
</dbReference>
<evidence type="ECO:0000256" key="7">
    <source>
        <dbReference type="PIRSR" id="PIRSR600269-51"/>
    </source>
</evidence>
<feature type="active site" description="Schiff-base intermediate with substrate; via topaquinone" evidence="6">
    <location>
        <position position="395"/>
    </location>
</feature>
<evidence type="ECO:0000256" key="6">
    <source>
        <dbReference type="PIRSR" id="PIRSR600269-50"/>
    </source>
</evidence>
<sequence precursor="true">MFRALRVACLCVAVSVVVSPAAQAQAALHPLDPLSRQEHFAVLEIFQQAGKLTDATRFTRLSLKAPDKAAVWAWKPGAPMSRSAEVVISQGPAVFEATVDITGKRLVSWTERKGVQPMWLESEFGADVVDKAMKDPRFAEALKKRGITNAQFVTCIAVPPGNFEEPKYAGKRLGVLSCRQRSGYRNTWARRIEGLVVVMDMHAKEILEFTDDEPVPAVPGGNDFDRAAVGALREHATPLEVRQPAGPGYTLKGHMVSWDRWRFHVRPDSRVGMIVSTATWRDGDRERPVLYEGHLSEIFVPYMSPQKDWYVRTFIDAGEFSAGGLADSLSPGVDCPAYATYIDSVVPEDAGWPKDKPRVACIFERTGGDMIWRHSDEGRPQRELVVRMIATIGNYDYVVDWRFLPDGQIKVALGATGIVETKMTTAKDARVASTNGPSSRADAYGRFVEDHVVAINHDHYFNFRLDMDVDGPTNQFVQDAIVARTLPPDHPRRSIWVTETRRIDTEQAAQLAMDMHAPALWRVTSQQENHVGYPTSYQLLPAHSIHTLLTPDDVARQRAGFINHHLWVTPYAASERYAAGDYPTLSTPGQGLPAYTKGNRSITSTDVVLWYTFGMHHMVRAEEWPVMPVLWHEFALRPFDFHDRNPAMDAGMTP</sequence>
<dbReference type="Gene3D" id="3.10.450.40">
    <property type="match status" value="2"/>
</dbReference>
<dbReference type="Pfam" id="PF02728">
    <property type="entry name" value="Cu_amine_oxidN3"/>
    <property type="match status" value="1"/>
</dbReference>
<dbReference type="GO" id="GO:0048038">
    <property type="term" value="F:quinone binding"/>
    <property type="evidence" value="ECO:0007669"/>
    <property type="project" value="InterPro"/>
</dbReference>
<dbReference type="GO" id="GO:0005507">
    <property type="term" value="F:copper ion binding"/>
    <property type="evidence" value="ECO:0007669"/>
    <property type="project" value="InterPro"/>
</dbReference>
<feature type="domain" description="Copper amine oxidase N3-terminal" evidence="12">
    <location>
        <begin position="134"/>
        <end position="213"/>
    </location>
</feature>
<evidence type="ECO:0000259" key="10">
    <source>
        <dbReference type="Pfam" id="PF01179"/>
    </source>
</evidence>
<evidence type="ECO:0000256" key="3">
    <source>
        <dbReference type="ARBA" id="ARBA00022772"/>
    </source>
</evidence>
<dbReference type="InterPro" id="IPR036460">
    <property type="entry name" value="Cu_amine_oxidase_C_sf"/>
</dbReference>
<dbReference type="GO" id="GO:0009308">
    <property type="term" value="P:amine metabolic process"/>
    <property type="evidence" value="ECO:0007669"/>
    <property type="project" value="UniProtKB-UniRule"/>
</dbReference>
<dbReference type="EC" id="1.4.3.-" evidence="8"/>
<evidence type="ECO:0000313" key="13">
    <source>
        <dbReference type="EMBL" id="AMY12828.1"/>
    </source>
</evidence>
<keyword evidence="4 8" id="KW-0560">Oxidoreductase</keyword>
<reference evidence="13 14" key="1">
    <citation type="journal article" date="2016" name="Genome Announc.">
        <title>First Complete Genome Sequence of a Subdivision 6 Acidobacterium Strain.</title>
        <authorList>
            <person name="Huang S."/>
            <person name="Vieira S."/>
            <person name="Bunk B."/>
            <person name="Riedel T."/>
            <person name="Sproer C."/>
            <person name="Overmann J."/>
        </authorList>
    </citation>
    <scope>NUCLEOTIDE SEQUENCE [LARGE SCALE GENOMIC DNA]</scope>
    <source>
        <strain evidence="14">DSM 100886 HEG_-6_39</strain>
    </source>
</reference>
<dbReference type="Pfam" id="PF01179">
    <property type="entry name" value="Cu_amine_oxid"/>
    <property type="match status" value="1"/>
</dbReference>
<feature type="signal peptide" evidence="9">
    <location>
        <begin position="1"/>
        <end position="24"/>
    </location>
</feature>
<dbReference type="KEGG" id="abac:LuPra_06110"/>
<dbReference type="InterPro" id="IPR015798">
    <property type="entry name" value="Cu_amine_oxidase_C"/>
</dbReference>
<evidence type="ECO:0000259" key="12">
    <source>
        <dbReference type="Pfam" id="PF02728"/>
    </source>
</evidence>
<evidence type="ECO:0000256" key="9">
    <source>
        <dbReference type="SAM" id="SignalP"/>
    </source>
</evidence>
<evidence type="ECO:0000256" key="4">
    <source>
        <dbReference type="ARBA" id="ARBA00023002"/>
    </source>
</evidence>
<name>A0A143PX84_LUTPR</name>
<dbReference type="RefSeq" id="WP_162472867.1">
    <property type="nucleotide sequence ID" value="NZ_CP015136.1"/>
</dbReference>
<dbReference type="PATRIC" id="fig|1813736.3.peg.6417"/>
<dbReference type="PANTHER" id="PTHR10638">
    <property type="entry name" value="COPPER AMINE OXIDASE"/>
    <property type="match status" value="1"/>
</dbReference>
<feature type="modified residue" description="2',4',5'-topaquinone" evidence="7">
    <location>
        <position position="395"/>
    </location>
</feature>
<evidence type="ECO:0000256" key="5">
    <source>
        <dbReference type="ARBA" id="ARBA00023008"/>
    </source>
</evidence>
<organism evidence="13 14">
    <name type="scientific">Luteitalea pratensis</name>
    <dbReference type="NCBI Taxonomy" id="1855912"/>
    <lineage>
        <taxon>Bacteria</taxon>
        <taxon>Pseudomonadati</taxon>
        <taxon>Acidobacteriota</taxon>
        <taxon>Vicinamibacteria</taxon>
        <taxon>Vicinamibacterales</taxon>
        <taxon>Vicinamibacteraceae</taxon>
        <taxon>Luteitalea</taxon>
    </lineage>
</organism>
<dbReference type="PROSITE" id="PS01164">
    <property type="entry name" value="COPPER_AMINE_OXID_1"/>
    <property type="match status" value="1"/>
</dbReference>
<evidence type="ECO:0000256" key="8">
    <source>
        <dbReference type="RuleBase" id="RU000672"/>
    </source>
</evidence>
<evidence type="ECO:0000256" key="1">
    <source>
        <dbReference type="ARBA" id="ARBA00007983"/>
    </source>
</evidence>
<keyword evidence="5 8" id="KW-0186">Copper</keyword>
<proteinExistence type="inferred from homology"/>
<dbReference type="GO" id="GO:0008131">
    <property type="term" value="F:primary methylamine oxidase activity"/>
    <property type="evidence" value="ECO:0007669"/>
    <property type="project" value="InterPro"/>
</dbReference>
<feature type="active site" description="Proton acceptor" evidence="6">
    <location>
        <position position="316"/>
    </location>
</feature>
<dbReference type="InterPro" id="IPR000269">
    <property type="entry name" value="Cu_amine_oxidase"/>
</dbReference>
<dbReference type="STRING" id="1855912.LuPra_06110"/>
<dbReference type="Gene3D" id="2.70.98.20">
    <property type="entry name" value="Copper amine oxidase, catalytic domain"/>
    <property type="match status" value="1"/>
</dbReference>
<keyword evidence="2 8" id="KW-0479">Metal-binding</keyword>
<dbReference type="InterPro" id="IPR015802">
    <property type="entry name" value="Cu_amine_oxidase_N3"/>
</dbReference>
<dbReference type="Proteomes" id="UP000076079">
    <property type="component" value="Chromosome"/>
</dbReference>
<feature type="domain" description="Copper amine oxidase N2-terminal" evidence="11">
    <location>
        <begin position="29"/>
        <end position="110"/>
    </location>
</feature>
<dbReference type="SUPFAM" id="SSF54416">
    <property type="entry name" value="Amine oxidase N-terminal region"/>
    <property type="match status" value="2"/>
</dbReference>
<dbReference type="InterPro" id="IPR016182">
    <property type="entry name" value="Cu_amine_oxidase_N-reg"/>
</dbReference>
<comment type="cofactor">
    <cofactor evidence="8">
        <name>Cu cation</name>
        <dbReference type="ChEBI" id="CHEBI:23378"/>
    </cofactor>
    <text evidence="8">Contains 1 topaquinone per subunit.</text>
</comment>
<evidence type="ECO:0000259" key="11">
    <source>
        <dbReference type="Pfam" id="PF02727"/>
    </source>
</evidence>
<evidence type="ECO:0000313" key="14">
    <source>
        <dbReference type="Proteomes" id="UP000076079"/>
    </source>
</evidence>
<dbReference type="PANTHER" id="PTHR10638:SF41">
    <property type="entry name" value="AMINE OXIDASE"/>
    <property type="match status" value="1"/>
</dbReference>
<keyword evidence="9" id="KW-0732">Signal</keyword>
<dbReference type="InterPro" id="IPR049947">
    <property type="entry name" value="Cu_Am_Ox_Cu-bd"/>
</dbReference>
<accession>A0A143PX84</accession>
<dbReference type="Pfam" id="PF02727">
    <property type="entry name" value="Cu_amine_oxidN2"/>
    <property type="match status" value="1"/>
</dbReference>
<dbReference type="SUPFAM" id="SSF49998">
    <property type="entry name" value="Amine oxidase catalytic domain"/>
    <property type="match status" value="1"/>
</dbReference>
<keyword evidence="14" id="KW-1185">Reference proteome</keyword>
<dbReference type="PROSITE" id="PS01165">
    <property type="entry name" value="COPPER_AMINE_OXID_2"/>
    <property type="match status" value="1"/>
</dbReference>